<dbReference type="Bgee" id="ENSLOCG00000005201">
    <property type="expression patterns" value="Expressed in pharyngeal gill and 1 other cell type or tissue"/>
</dbReference>
<dbReference type="EMBL" id="AHAT01005782">
    <property type="status" value="NOT_ANNOTATED_CDS"/>
    <property type="molecule type" value="Genomic_DNA"/>
</dbReference>
<accession>W5MD00</accession>
<dbReference type="HOGENOM" id="CLU_2746650_0_0_1"/>
<reference evidence="2" key="1">
    <citation type="submission" date="2011-12" db="EMBL/GenBank/DDBJ databases">
        <title>The Draft Genome of Lepisosteus oculatus.</title>
        <authorList>
            <consortium name="The Broad Institute Genome Assembly &amp; Analysis Group"/>
            <consortium name="Computational R&amp;D Group"/>
            <consortium name="and Sequencing Platform"/>
            <person name="Di Palma F."/>
            <person name="Alfoldi J."/>
            <person name="Johnson J."/>
            <person name="Berlin A."/>
            <person name="Gnerre S."/>
            <person name="Jaffe D."/>
            <person name="MacCallum I."/>
            <person name="Young S."/>
            <person name="Walker B.J."/>
            <person name="Lander E.S."/>
            <person name="Lindblad-Toh K."/>
        </authorList>
    </citation>
    <scope>NUCLEOTIDE SEQUENCE [LARGE SCALE GENOMIC DNA]</scope>
</reference>
<reference evidence="1" key="3">
    <citation type="submission" date="2025-09" db="UniProtKB">
        <authorList>
            <consortium name="Ensembl"/>
        </authorList>
    </citation>
    <scope>IDENTIFICATION</scope>
</reference>
<dbReference type="AlphaFoldDB" id="W5MD00"/>
<name>W5MD00_LEPOC</name>
<evidence type="ECO:0000313" key="1">
    <source>
        <dbReference type="Ensembl" id="ENSLOCP00000006259.1"/>
    </source>
</evidence>
<dbReference type="InParanoid" id="W5MD00"/>
<evidence type="ECO:0000313" key="2">
    <source>
        <dbReference type="Proteomes" id="UP000018468"/>
    </source>
</evidence>
<protein>
    <submittedName>
        <fullName evidence="1">Uncharacterized protein</fullName>
    </submittedName>
</protein>
<keyword evidence="2" id="KW-1185">Reference proteome</keyword>
<dbReference type="Proteomes" id="UP000018468">
    <property type="component" value="Linkage group LG22"/>
</dbReference>
<reference evidence="1" key="2">
    <citation type="submission" date="2025-08" db="UniProtKB">
        <authorList>
            <consortium name="Ensembl"/>
        </authorList>
    </citation>
    <scope>IDENTIFICATION</scope>
</reference>
<proteinExistence type="predicted"/>
<dbReference type="Ensembl" id="ENSLOCT00000006267.1">
    <property type="protein sequence ID" value="ENSLOCP00000006259.1"/>
    <property type="gene ID" value="ENSLOCG00000005201.1"/>
</dbReference>
<organism evidence="1 2">
    <name type="scientific">Lepisosteus oculatus</name>
    <name type="common">Spotted gar</name>
    <dbReference type="NCBI Taxonomy" id="7918"/>
    <lineage>
        <taxon>Eukaryota</taxon>
        <taxon>Metazoa</taxon>
        <taxon>Chordata</taxon>
        <taxon>Craniata</taxon>
        <taxon>Vertebrata</taxon>
        <taxon>Euteleostomi</taxon>
        <taxon>Actinopterygii</taxon>
        <taxon>Neopterygii</taxon>
        <taxon>Holostei</taxon>
        <taxon>Semionotiformes</taxon>
        <taxon>Lepisosteidae</taxon>
        <taxon>Lepisosteus</taxon>
    </lineage>
</organism>
<sequence>PTNTAKPYKRIRTENSEEIQQRAIVSFQKNYQTFSMALTHDCFQQRLNNLKALTVYIGRRNTKTQFLTTNP</sequence>